<dbReference type="SUPFAM" id="SSF51735">
    <property type="entry name" value="NAD(P)-binding Rossmann-fold domains"/>
    <property type="match status" value="1"/>
</dbReference>
<dbReference type="PANTHER" id="PTHR24320">
    <property type="entry name" value="RETINOL DEHYDROGENASE"/>
    <property type="match status" value="1"/>
</dbReference>
<feature type="region of interest" description="Disordered" evidence="3">
    <location>
        <begin position="281"/>
        <end position="300"/>
    </location>
</feature>
<evidence type="ECO:0000256" key="3">
    <source>
        <dbReference type="SAM" id="MobiDB-lite"/>
    </source>
</evidence>
<dbReference type="STRING" id="1081104.A0A167BI51"/>
<dbReference type="AlphaFoldDB" id="A0A167BI51"/>
<evidence type="ECO:0000256" key="2">
    <source>
        <dbReference type="ARBA" id="ARBA00023002"/>
    </source>
</evidence>
<dbReference type="OrthoDB" id="191139at2759"/>
<comment type="similarity">
    <text evidence="1">Belongs to the short-chain dehydrogenases/reductases (SDR) family.</text>
</comment>
<dbReference type="InterPro" id="IPR002347">
    <property type="entry name" value="SDR_fam"/>
</dbReference>
<sequence>MQSALHKVVGPDEVQPQNLSGRVAVVIGGALGIGYEVSAALARAGCKVIMVNRSQDQGDAAIAEIQKQSKGEADIDWKECDLGNLAEVRAVFGRLRKSLERLDYLVLSAGINANQYALDHDGIERIFAVNYLGQVYAVNQLWAALRKTSLMPGVTAPRVVAVSSVMHQHAPSNVRFASLDEINDKNLSPAELYARSKLAQILFVRFGLVKRVIKPTSDSIYALAVHPGTVNTAMQEQWKDAYPGVTGQLIAAAMKTVGRDPEQGSYSTLWALTAPDVEQKNQNGAYFTDPGQRGSESAQASDERLGAALWELSEKLIKEKLGDDALESWRNTDFV</sequence>
<name>A0A167BI51_CORFA</name>
<dbReference type="Gene3D" id="3.40.50.720">
    <property type="entry name" value="NAD(P)-binding Rossmann-like Domain"/>
    <property type="match status" value="1"/>
</dbReference>
<proteinExistence type="inferred from homology"/>
<dbReference type="EMBL" id="AZHB01000079">
    <property type="protein sequence ID" value="OAA40072.1"/>
    <property type="molecule type" value="Genomic_DNA"/>
</dbReference>
<organism evidence="4 5">
    <name type="scientific">Cordyceps fumosorosea (strain ARSEF 2679)</name>
    <name type="common">Isaria fumosorosea</name>
    <dbReference type="NCBI Taxonomy" id="1081104"/>
    <lineage>
        <taxon>Eukaryota</taxon>
        <taxon>Fungi</taxon>
        <taxon>Dikarya</taxon>
        <taxon>Ascomycota</taxon>
        <taxon>Pezizomycotina</taxon>
        <taxon>Sordariomycetes</taxon>
        <taxon>Hypocreomycetidae</taxon>
        <taxon>Hypocreales</taxon>
        <taxon>Cordycipitaceae</taxon>
        <taxon>Cordyceps</taxon>
    </lineage>
</organism>
<dbReference type="RefSeq" id="XP_018699385.1">
    <property type="nucleotide sequence ID" value="XM_018853427.1"/>
</dbReference>
<evidence type="ECO:0000313" key="4">
    <source>
        <dbReference type="EMBL" id="OAA40072.1"/>
    </source>
</evidence>
<accession>A0A167BI51</accession>
<dbReference type="GeneID" id="30026118"/>
<comment type="caution">
    <text evidence="4">The sequence shown here is derived from an EMBL/GenBank/DDBJ whole genome shotgun (WGS) entry which is preliminary data.</text>
</comment>
<keyword evidence="5" id="KW-1185">Reference proteome</keyword>
<evidence type="ECO:0000256" key="1">
    <source>
        <dbReference type="ARBA" id="ARBA00006484"/>
    </source>
</evidence>
<dbReference type="PRINTS" id="PR00081">
    <property type="entry name" value="GDHRDH"/>
</dbReference>
<dbReference type="InterPro" id="IPR036291">
    <property type="entry name" value="NAD(P)-bd_dom_sf"/>
</dbReference>
<evidence type="ECO:0000313" key="5">
    <source>
        <dbReference type="Proteomes" id="UP000076744"/>
    </source>
</evidence>
<dbReference type="PANTHER" id="PTHR24320:SF281">
    <property type="entry name" value="SHORT CHAIN DEHYDROGENASE_REDUCTASE FAMILY PROTEIN (AFU_ORTHOLOGUE AFUA_5G14310)"/>
    <property type="match status" value="1"/>
</dbReference>
<keyword evidence="2" id="KW-0560">Oxidoreductase</keyword>
<protein>
    <submittedName>
        <fullName evidence="4">Short chain dehydrogenase/reductase family protein</fullName>
    </submittedName>
</protein>
<dbReference type="GO" id="GO:0016491">
    <property type="term" value="F:oxidoreductase activity"/>
    <property type="evidence" value="ECO:0007669"/>
    <property type="project" value="UniProtKB-KW"/>
</dbReference>
<gene>
    <name evidence="4" type="ORF">ISF_09826</name>
</gene>
<reference evidence="4 5" key="1">
    <citation type="journal article" date="2016" name="Genome Biol. Evol.">
        <title>Divergent and convergent evolution of fungal pathogenicity.</title>
        <authorList>
            <person name="Shang Y."/>
            <person name="Xiao G."/>
            <person name="Zheng P."/>
            <person name="Cen K."/>
            <person name="Zhan S."/>
            <person name="Wang C."/>
        </authorList>
    </citation>
    <scope>NUCLEOTIDE SEQUENCE [LARGE SCALE GENOMIC DNA]</scope>
    <source>
        <strain evidence="4 5">ARSEF 2679</strain>
    </source>
</reference>
<dbReference type="Pfam" id="PF00106">
    <property type="entry name" value="adh_short"/>
    <property type="match status" value="1"/>
</dbReference>
<dbReference type="Proteomes" id="UP000076744">
    <property type="component" value="Unassembled WGS sequence"/>
</dbReference>